<dbReference type="InterPro" id="IPR021109">
    <property type="entry name" value="Peptidase_aspartic_dom_sf"/>
</dbReference>
<reference evidence="2" key="1">
    <citation type="journal article" date="2021" name="Nat. Commun.">
        <title>Genomic analyses provide insights into spinach domestication and the genetic basis of agronomic traits.</title>
        <authorList>
            <person name="Cai X."/>
            <person name="Sun X."/>
            <person name="Xu C."/>
            <person name="Sun H."/>
            <person name="Wang X."/>
            <person name="Ge C."/>
            <person name="Zhang Z."/>
            <person name="Wang Q."/>
            <person name="Fei Z."/>
            <person name="Jiao C."/>
            <person name="Wang Q."/>
        </authorList>
    </citation>
    <scope>NUCLEOTIDE SEQUENCE [LARGE SCALE GENOMIC DNA]</scope>
    <source>
        <strain evidence="2">cv. Varoflay</strain>
    </source>
</reference>
<dbReference type="PANTHER" id="PTHR32108">
    <property type="entry name" value="DNA-DIRECTED RNA POLYMERASE SUBUNIT ALPHA"/>
    <property type="match status" value="1"/>
</dbReference>
<dbReference type="Pfam" id="PF03732">
    <property type="entry name" value="Retrotrans_gag"/>
    <property type="match status" value="1"/>
</dbReference>
<dbReference type="Gene3D" id="2.40.70.10">
    <property type="entry name" value="Acid Proteases"/>
    <property type="match status" value="1"/>
</dbReference>
<dbReference type="RefSeq" id="XP_056692670.1">
    <property type="nucleotide sequence ID" value="XM_056836692.1"/>
</dbReference>
<evidence type="ECO:0000313" key="5">
    <source>
        <dbReference type="RefSeq" id="XP_056692672.1"/>
    </source>
</evidence>
<dbReference type="InterPro" id="IPR005162">
    <property type="entry name" value="Retrotrans_gag_dom"/>
</dbReference>
<evidence type="ECO:0000313" key="4">
    <source>
        <dbReference type="RefSeq" id="XP_056692671.1"/>
    </source>
</evidence>
<dbReference type="RefSeq" id="XP_056692673.1">
    <property type="nucleotide sequence ID" value="XM_056836695.1"/>
</dbReference>
<evidence type="ECO:0000259" key="1">
    <source>
        <dbReference type="Pfam" id="PF03732"/>
    </source>
</evidence>
<dbReference type="PANTHER" id="PTHR32108:SF9">
    <property type="entry name" value="REVERSE TRANSCRIPTASE RNASE H-LIKE DOMAIN-CONTAINING PROTEIN"/>
    <property type="match status" value="1"/>
</dbReference>
<organism evidence="2 4">
    <name type="scientific">Spinacia oleracea</name>
    <name type="common">Spinach</name>
    <dbReference type="NCBI Taxonomy" id="3562"/>
    <lineage>
        <taxon>Eukaryota</taxon>
        <taxon>Viridiplantae</taxon>
        <taxon>Streptophyta</taxon>
        <taxon>Embryophyta</taxon>
        <taxon>Tracheophyta</taxon>
        <taxon>Spermatophyta</taxon>
        <taxon>Magnoliopsida</taxon>
        <taxon>eudicotyledons</taxon>
        <taxon>Gunneridae</taxon>
        <taxon>Pentapetalae</taxon>
        <taxon>Caryophyllales</taxon>
        <taxon>Chenopodiaceae</taxon>
        <taxon>Chenopodioideae</taxon>
        <taxon>Anserineae</taxon>
        <taxon>Spinacia</taxon>
    </lineage>
</organism>
<dbReference type="CDD" id="cd00303">
    <property type="entry name" value="retropepsin_like"/>
    <property type="match status" value="1"/>
</dbReference>
<protein>
    <recommendedName>
        <fullName evidence="1">Retrotransposon gag domain-containing protein</fullName>
    </recommendedName>
</protein>
<dbReference type="RefSeq" id="XP_056692671.1">
    <property type="nucleotide sequence ID" value="XM_056836693.1"/>
</dbReference>
<dbReference type="SUPFAM" id="SSF50630">
    <property type="entry name" value="Acid proteases"/>
    <property type="match status" value="1"/>
</dbReference>
<proteinExistence type="predicted"/>
<feature type="domain" description="Retrotransposon gag" evidence="1">
    <location>
        <begin position="17"/>
        <end position="104"/>
    </location>
</feature>
<dbReference type="Proteomes" id="UP000813463">
    <property type="component" value="Chromosome 2"/>
</dbReference>
<accession>A0ABM3RAP0</accession>
<reference evidence="3 4" key="2">
    <citation type="submission" date="2025-05" db="UniProtKB">
        <authorList>
            <consortium name="RefSeq"/>
        </authorList>
    </citation>
    <scope>IDENTIFICATION</scope>
    <source>
        <tissue evidence="3 4">Leaf</tissue>
    </source>
</reference>
<dbReference type="GeneID" id="110795842"/>
<sequence>MNLKGVDKSMYLPAFPLSLEPVPLKWYYHQDPTLFPTWEDFVNVFIKQYSSNMDFQFTMRELEVLFQKKNEGFTTYFARWRDQAAQLINRPPETELVQKFIDNLDPAYRQHLRYLGLDTFKRVYDVGIKIEDDLAKTIQSKPTYKNNTYNRGNTSQAQKVHAVEETPARRSHGRWVRDRKFAPLGSTLVQTFERLTNQGKLRPIGPTRDPPVKGKYWVEGTYCKFHQGNGHDIENCWNLKHTIQDMIEDEVIPLPNVGKPNNNKSPLGSCHISLDQPENFVPTVYITPQGAPLAVVPIDRIEREVCGVWDDDAEDIYLSQVSGQDLFTETWPGYALIDTTPQEPKVDNLTRSGRTYQPDIHPPPMDDIPVRQTPENGRHATVAEVIENPLLKQLKRTKAEITIWDLMCTSKENREKLICSLDLISVPTDITPDSLVSHVTRDAGEKAIVFNDKDLPKEGGAHNKALYLVVGCKGQNIPLALVDNGSAVNVCPLQTAHCLGLGNDDFQTSMQGVRAYDNSPRLVLGKINLTIQTGPVARTTEFQIIDIKPTFNLLLGRPWLHDLGGVASTLHQMVKLNHNGVILEIRAPPLDISCTMVGTAETADDLYGFQMKEAIQFIEDYDPAFLDPHASRVIPRMLLAQGYFPGTPLGIRKKNAHSILFPTNLLPLA</sequence>
<dbReference type="RefSeq" id="XP_056692672.1">
    <property type="nucleotide sequence ID" value="XM_056836694.1"/>
</dbReference>
<name>A0ABM3RAP0_SPIOL</name>
<evidence type="ECO:0000313" key="3">
    <source>
        <dbReference type="RefSeq" id="XP_056692670.1"/>
    </source>
</evidence>
<evidence type="ECO:0000313" key="6">
    <source>
        <dbReference type="RefSeq" id="XP_056692673.1"/>
    </source>
</evidence>
<evidence type="ECO:0000313" key="2">
    <source>
        <dbReference type="Proteomes" id="UP000813463"/>
    </source>
</evidence>
<gene>
    <name evidence="3 4 5 6" type="primary">LOC110795842</name>
</gene>
<keyword evidence="2" id="KW-1185">Reference proteome</keyword>